<accession>W6UMF3</accession>
<keyword evidence="2" id="KW-1185">Reference proteome</keyword>
<dbReference type="EMBL" id="APAU02000223">
    <property type="protein sequence ID" value="EUB54669.1"/>
    <property type="molecule type" value="Genomic_DNA"/>
</dbReference>
<reference evidence="1 2" key="1">
    <citation type="journal article" date="2013" name="Nat. Genet.">
        <title>The genome of the hydatid tapeworm Echinococcus granulosus.</title>
        <authorList>
            <person name="Zheng H."/>
            <person name="Zhang W."/>
            <person name="Zhang L."/>
            <person name="Zhang Z."/>
            <person name="Li J."/>
            <person name="Lu G."/>
            <person name="Zhu Y."/>
            <person name="Wang Y."/>
            <person name="Huang Y."/>
            <person name="Liu J."/>
            <person name="Kang H."/>
            <person name="Chen J."/>
            <person name="Wang L."/>
            <person name="Chen A."/>
            <person name="Yu S."/>
            <person name="Gao Z."/>
            <person name="Jin L."/>
            <person name="Gu W."/>
            <person name="Wang Z."/>
            <person name="Zhao L."/>
            <person name="Shi B."/>
            <person name="Wen H."/>
            <person name="Lin R."/>
            <person name="Jones M.K."/>
            <person name="Brejova B."/>
            <person name="Vinar T."/>
            <person name="Zhao G."/>
            <person name="McManus D.P."/>
            <person name="Chen Z."/>
            <person name="Zhou Y."/>
            <person name="Wang S."/>
        </authorList>
    </citation>
    <scope>NUCLEOTIDE SEQUENCE [LARGE SCALE GENOMIC DNA]</scope>
</reference>
<dbReference type="KEGG" id="egl:EGR_10468"/>
<dbReference type="AlphaFoldDB" id="W6UMF3"/>
<dbReference type="CTD" id="36346183"/>
<comment type="caution">
    <text evidence="1">The sequence shown here is derived from an EMBL/GenBank/DDBJ whole genome shotgun (WGS) entry which is preliminary data.</text>
</comment>
<sequence>MPQRSKLEWKLNIHWQMAIVPRKTRFKIKQYNGKYKDCLRKDTSIKKCLNLAVATKKYNFLPLFSDVTEVTQWKRSRTQWSLGKMFRSAEKAVYQIHNNEIFDRIQGETIKFSQICFAVNIYYKKA</sequence>
<protein>
    <submittedName>
        <fullName evidence="1">Uncharacterized protein</fullName>
    </submittedName>
</protein>
<gene>
    <name evidence="1" type="ORF">EGR_10468</name>
</gene>
<name>W6UMF3_ECHGR</name>
<dbReference type="Proteomes" id="UP000019149">
    <property type="component" value="Unassembled WGS sequence"/>
</dbReference>
<evidence type="ECO:0000313" key="1">
    <source>
        <dbReference type="EMBL" id="EUB54669.1"/>
    </source>
</evidence>
<dbReference type="RefSeq" id="XP_024345865.1">
    <property type="nucleotide sequence ID" value="XM_024499717.1"/>
</dbReference>
<organism evidence="1 2">
    <name type="scientific">Echinococcus granulosus</name>
    <name type="common">Hydatid tapeworm</name>
    <dbReference type="NCBI Taxonomy" id="6210"/>
    <lineage>
        <taxon>Eukaryota</taxon>
        <taxon>Metazoa</taxon>
        <taxon>Spiralia</taxon>
        <taxon>Lophotrochozoa</taxon>
        <taxon>Platyhelminthes</taxon>
        <taxon>Cestoda</taxon>
        <taxon>Eucestoda</taxon>
        <taxon>Cyclophyllidea</taxon>
        <taxon>Taeniidae</taxon>
        <taxon>Echinococcus</taxon>
        <taxon>Echinococcus granulosus group</taxon>
    </lineage>
</organism>
<evidence type="ECO:0000313" key="2">
    <source>
        <dbReference type="Proteomes" id="UP000019149"/>
    </source>
</evidence>
<proteinExistence type="predicted"/>
<dbReference type="GeneID" id="36346183"/>